<keyword evidence="1" id="KW-0732">Signal</keyword>
<dbReference type="Proteomes" id="UP001175271">
    <property type="component" value="Unassembled WGS sequence"/>
</dbReference>
<dbReference type="PANTHER" id="PTHR21523">
    <property type="match status" value="1"/>
</dbReference>
<feature type="signal peptide" evidence="1">
    <location>
        <begin position="1"/>
        <end position="23"/>
    </location>
</feature>
<organism evidence="2 3">
    <name type="scientific">Steinernema hermaphroditum</name>
    <dbReference type="NCBI Taxonomy" id="289476"/>
    <lineage>
        <taxon>Eukaryota</taxon>
        <taxon>Metazoa</taxon>
        <taxon>Ecdysozoa</taxon>
        <taxon>Nematoda</taxon>
        <taxon>Chromadorea</taxon>
        <taxon>Rhabditida</taxon>
        <taxon>Tylenchina</taxon>
        <taxon>Panagrolaimomorpha</taxon>
        <taxon>Strongyloidoidea</taxon>
        <taxon>Steinernematidae</taxon>
        <taxon>Steinernema</taxon>
    </lineage>
</organism>
<evidence type="ECO:0000256" key="1">
    <source>
        <dbReference type="SAM" id="SignalP"/>
    </source>
</evidence>
<dbReference type="AlphaFoldDB" id="A0AA39IBL7"/>
<dbReference type="Pfam" id="PF04870">
    <property type="entry name" value="Moulting_cycle"/>
    <property type="match status" value="1"/>
</dbReference>
<sequence length="694" mass="78264">MRLVVTPLYLIGMLTCLPGSTTGWRFNYNRQWNPNITPEKMANIDKAKMSYKQFKRVEHLHISWFADAVNGLLGAVGKEMYMKMDRKNRQAFIVCLDIIEEDGDMRSAAKCLTKAMDNRLVKDVKEKNDFEFTDDVRQSDWVGGFRISTKSLSVSKAATNTTSEPIKKKAMRRVTINLEIHKTNPSPLTPSREKARLNRLSKYFKNPAKIMEFLQFRSKRSSGMFADKEMVFYEDKQDHPVKSMSQLNHLADPTVNKPPSAVQQVSKFLTNLVHAIDKDSGRITSWTDAYKQLKELKNMVEETREMSKYRHRVLDIVLGENNPYRKKKTVSQRIKSLMPEDKKNTPLLQETYKLVDVLSKNNEDVNFRFLSPKIASVLPSANKETKHLFSPNILPFYNDDSPNAIAPVPKILDATGMSEDDKSSVLGLIMEASGARQIADEAFDIMKNASLFGIDNDIMNITHFIKQTFHKMEKSFTSRQKREITSRRYAFLKRHQLEMIYGENGPYQTNLTEFPIDLDEYETWTEVDKKEALYGAIRKIAGEDIPSIGGRRKRHTTLAPFAFAPGVLNLVVLGPVTLSPSLFSPSILNPLLLSPPVISPQVGNPLIFSPYVLGPNVLSAAVFNAYVFAPYVLSPNVINPYVLSPLILSPHVLCPDVLSPTILSGAILNPYIGSPAIFTESALAADVLSPSLFS</sequence>
<dbReference type="EMBL" id="JAUCMV010000002">
    <property type="protein sequence ID" value="KAK0421417.1"/>
    <property type="molecule type" value="Genomic_DNA"/>
</dbReference>
<evidence type="ECO:0000313" key="3">
    <source>
        <dbReference type="Proteomes" id="UP001175271"/>
    </source>
</evidence>
<feature type="chain" id="PRO_5041467996" evidence="1">
    <location>
        <begin position="24"/>
        <end position="694"/>
    </location>
</feature>
<proteinExistence type="predicted"/>
<keyword evidence="3" id="KW-1185">Reference proteome</keyword>
<gene>
    <name evidence="2" type="ORF">QR680_015228</name>
</gene>
<accession>A0AA39IBL7</accession>
<comment type="caution">
    <text evidence="2">The sequence shown here is derived from an EMBL/GenBank/DDBJ whole genome shotgun (WGS) entry which is preliminary data.</text>
</comment>
<dbReference type="InterPro" id="IPR006954">
    <property type="entry name" value="Mlt-10-like"/>
</dbReference>
<reference evidence="2" key="1">
    <citation type="submission" date="2023-06" db="EMBL/GenBank/DDBJ databases">
        <title>Genomic analysis of the entomopathogenic nematode Steinernema hermaphroditum.</title>
        <authorList>
            <person name="Schwarz E.M."/>
            <person name="Heppert J.K."/>
            <person name="Baniya A."/>
            <person name="Schwartz H.T."/>
            <person name="Tan C.-H."/>
            <person name="Antoshechkin I."/>
            <person name="Sternberg P.W."/>
            <person name="Goodrich-Blair H."/>
            <person name="Dillman A.R."/>
        </authorList>
    </citation>
    <scope>NUCLEOTIDE SEQUENCE</scope>
    <source>
        <strain evidence="2">PS9179</strain>
        <tissue evidence="2">Whole animal</tissue>
    </source>
</reference>
<name>A0AA39IBL7_9BILA</name>
<dbReference type="PANTHER" id="PTHR21523:SF46">
    <property type="entry name" value="MLT-TEN (MLT-10) RELATED"/>
    <property type="match status" value="1"/>
</dbReference>
<protein>
    <submittedName>
        <fullName evidence="2">Uncharacterized protein</fullName>
    </submittedName>
</protein>
<evidence type="ECO:0000313" key="2">
    <source>
        <dbReference type="EMBL" id="KAK0421417.1"/>
    </source>
</evidence>